<dbReference type="InterPro" id="IPR000555">
    <property type="entry name" value="JAMM/MPN+_dom"/>
</dbReference>
<dbReference type="VEuPathDB" id="FungiDB:YALI1_C00164g"/>
<dbReference type="InterPro" id="IPR044098">
    <property type="entry name" value="STAMBP/STALP-like_MPN"/>
</dbReference>
<dbReference type="KEGG" id="yli:2909190"/>
<evidence type="ECO:0000256" key="10">
    <source>
        <dbReference type="ARBA" id="ARBA00023049"/>
    </source>
</evidence>
<dbReference type="Proteomes" id="UP000256601">
    <property type="component" value="Unassembled WGS sequence"/>
</dbReference>
<dbReference type="RefSeq" id="XP_501273.1">
    <property type="nucleotide sequence ID" value="XM_501273.1"/>
</dbReference>
<dbReference type="EMBL" id="KZ859006">
    <property type="protein sequence ID" value="RDW25274.1"/>
    <property type="molecule type" value="Genomic_DNA"/>
</dbReference>
<evidence type="ECO:0000256" key="8">
    <source>
        <dbReference type="ARBA" id="ARBA00022801"/>
    </source>
</evidence>
<dbReference type="InterPro" id="IPR037518">
    <property type="entry name" value="MPN"/>
</dbReference>
<evidence type="ECO:0000256" key="9">
    <source>
        <dbReference type="ARBA" id="ARBA00022833"/>
    </source>
</evidence>
<comment type="similarity">
    <text evidence="2">Belongs to the peptidase M67C family.</text>
</comment>
<evidence type="ECO:0000256" key="1">
    <source>
        <dbReference type="ARBA" id="ARBA00001947"/>
    </source>
</evidence>
<dbReference type="SUPFAM" id="SSF140856">
    <property type="entry name" value="USP8 N-terminal domain-like"/>
    <property type="match status" value="1"/>
</dbReference>
<name>A0A1D8N941_YARLL</name>
<feature type="region of interest" description="Disordered" evidence="14">
    <location>
        <begin position="108"/>
        <end position="158"/>
    </location>
</feature>
<proteinExistence type="inferred from homology"/>
<keyword evidence="10" id="KW-0482">Metalloprotease</keyword>
<evidence type="ECO:0000313" key="18">
    <source>
        <dbReference type="Proteomes" id="UP000182444"/>
    </source>
</evidence>
<reference evidence="16 18" key="1">
    <citation type="journal article" date="2016" name="PLoS ONE">
        <title>Sequence Assembly of Yarrowia lipolytica Strain W29/CLIB89 Shows Transposable Element Diversity.</title>
        <authorList>
            <person name="Magnan C."/>
            <person name="Yu J."/>
            <person name="Chang I."/>
            <person name="Jahn E."/>
            <person name="Kanomata Y."/>
            <person name="Wu J."/>
            <person name="Zeller M."/>
            <person name="Oakes M."/>
            <person name="Baldi P."/>
            <person name="Sandmeyer S."/>
        </authorList>
    </citation>
    <scope>NUCLEOTIDE SEQUENCE [LARGE SCALE GENOMIC DNA]</scope>
    <source>
        <strain evidence="16">CLIB89</strain>
        <strain evidence="18">CLIB89(W29)</strain>
    </source>
</reference>
<feature type="domain" description="MPN" evidence="15">
    <location>
        <begin position="274"/>
        <end position="402"/>
    </location>
</feature>
<dbReference type="Pfam" id="PF08969">
    <property type="entry name" value="USP8_dimer"/>
    <property type="match status" value="1"/>
</dbReference>
<dbReference type="Pfam" id="PF01398">
    <property type="entry name" value="JAB"/>
    <property type="match status" value="1"/>
</dbReference>
<evidence type="ECO:0000259" key="15">
    <source>
        <dbReference type="PROSITE" id="PS50249"/>
    </source>
</evidence>
<evidence type="ECO:0000256" key="6">
    <source>
        <dbReference type="ARBA" id="ARBA00022723"/>
    </source>
</evidence>
<dbReference type="CDD" id="cd08066">
    <property type="entry name" value="MPN_AMSH_like"/>
    <property type="match status" value="1"/>
</dbReference>
<dbReference type="PANTHER" id="PTHR12947:SF13">
    <property type="entry name" value="FI19924P1"/>
    <property type="match status" value="1"/>
</dbReference>
<evidence type="ECO:0000256" key="13">
    <source>
        <dbReference type="ARBA" id="ARBA00039609"/>
    </source>
</evidence>
<dbReference type="SMART" id="SM00232">
    <property type="entry name" value="JAB_MPN"/>
    <property type="match status" value="1"/>
</dbReference>
<dbReference type="SUPFAM" id="SSF102712">
    <property type="entry name" value="JAB1/MPN domain"/>
    <property type="match status" value="1"/>
</dbReference>
<evidence type="ECO:0000256" key="7">
    <source>
        <dbReference type="ARBA" id="ARBA00022786"/>
    </source>
</evidence>
<dbReference type="Gene3D" id="1.20.58.80">
    <property type="entry name" value="Phosphotransferase system, lactose/cellobiose-type IIA subunit"/>
    <property type="match status" value="1"/>
</dbReference>
<dbReference type="OMA" id="NSFTITH"/>
<dbReference type="GO" id="GO:0046872">
    <property type="term" value="F:metal ion binding"/>
    <property type="evidence" value="ECO:0007669"/>
    <property type="project" value="UniProtKB-KW"/>
</dbReference>
<evidence type="ECO:0000256" key="5">
    <source>
        <dbReference type="ARBA" id="ARBA00022704"/>
    </source>
</evidence>
<dbReference type="GO" id="GO:0004869">
    <property type="term" value="F:cysteine-type endopeptidase inhibitor activity"/>
    <property type="evidence" value="ECO:0007669"/>
    <property type="project" value="UniProtKB-KW"/>
</dbReference>
<dbReference type="GO" id="GO:0140492">
    <property type="term" value="F:metal-dependent deubiquitinase activity"/>
    <property type="evidence" value="ECO:0007669"/>
    <property type="project" value="InterPro"/>
</dbReference>
<keyword evidence="5" id="KW-0789">Thiol protease inhibitor</keyword>
<dbReference type="PROSITE" id="PS50249">
    <property type="entry name" value="MPN"/>
    <property type="match status" value="1"/>
</dbReference>
<gene>
    <name evidence="17" type="ORF">B0I71DRAFT_132832</name>
    <name evidence="16" type="ORF">YALI1_C00164g</name>
</gene>
<keyword evidence="7" id="KW-0833">Ubl conjugation pathway</keyword>
<dbReference type="InterPro" id="IPR015063">
    <property type="entry name" value="USP8_dimer"/>
</dbReference>
<sequence>MLSIAEIAAKGLDYPYTNNTSFRVWIHVVGTVLREAEIYRDDGDFEKAYLLYTRFADLLLNKMPGHPGLKANRALFKKMTGKMPGVLQEMQQLKKALEVQITEEKKAEEERQRKLRALQQASDSGRSGGSRGSGSTSRIDDLRSQLGQGGPDHVNLEDYSFGRYDTRQVSEPMYEHGNWQQQAHHQHDTFDYPDLNRELSSVLSPYVYESGPLTLSPTAGQIRLADSPPAIPAKPAALKASYEKPAAPAPPTTSSSSVEHTSRYTTEGGLALRSLFIPAELEATFLKVAHANTVKNLETCGILCGKLSRNAFFVTHLMIPPQESTSDTCQTTNEELLFEQIDENDLFVLGWIHTHPTQTCFMSSVDLHTQNSYQIMLPEAVALVCAPQHDPNFGIFRLSDPPGVDIIKNCNRGGFHPHTEDNIYNNARHAMVKNGLPFKMKDLRS</sequence>
<dbReference type="GO" id="GO:0005768">
    <property type="term" value="C:endosome"/>
    <property type="evidence" value="ECO:0007669"/>
    <property type="project" value="TreeGrafter"/>
</dbReference>
<organism evidence="16 18">
    <name type="scientific">Yarrowia lipolytica</name>
    <name type="common">Candida lipolytica</name>
    <dbReference type="NCBI Taxonomy" id="4952"/>
    <lineage>
        <taxon>Eukaryota</taxon>
        <taxon>Fungi</taxon>
        <taxon>Dikarya</taxon>
        <taxon>Ascomycota</taxon>
        <taxon>Saccharomycotina</taxon>
        <taxon>Dipodascomycetes</taxon>
        <taxon>Dipodascales</taxon>
        <taxon>Dipodascales incertae sedis</taxon>
        <taxon>Yarrowia</taxon>
    </lineage>
</organism>
<dbReference type="GO" id="GO:0070536">
    <property type="term" value="P:protein K63-linked deubiquitination"/>
    <property type="evidence" value="ECO:0007669"/>
    <property type="project" value="InterPro"/>
</dbReference>
<evidence type="ECO:0000256" key="12">
    <source>
        <dbReference type="ARBA" id="ARBA00038426"/>
    </source>
</evidence>
<dbReference type="FunFam" id="3.40.140.10:FF:000033">
    <property type="entry name" value="AMSH-like protease sst2"/>
    <property type="match status" value="1"/>
</dbReference>
<reference evidence="17 19" key="2">
    <citation type="submission" date="2018-07" db="EMBL/GenBank/DDBJ databases">
        <title>Draft Genome Assemblies for Five Robust Yarrowia lipolytica Strains Exhibiting High Lipid Production and Pentose Sugar Utilization and Sugar Alcohol Secretion from Undetoxified Lignocellulosic Biomass Hydrolysates.</title>
        <authorList>
            <consortium name="DOE Joint Genome Institute"/>
            <person name="Walker C."/>
            <person name="Ryu S."/>
            <person name="Na H."/>
            <person name="Zane M."/>
            <person name="LaButti K."/>
            <person name="Lipzen A."/>
            <person name="Haridas S."/>
            <person name="Barry K."/>
            <person name="Grigoriev I.V."/>
            <person name="Quarterman J."/>
            <person name="Slininger P."/>
            <person name="Dien B."/>
            <person name="Trinh C.T."/>
        </authorList>
    </citation>
    <scope>NUCLEOTIDE SEQUENCE [LARGE SCALE GENOMIC DNA]</scope>
    <source>
        <strain evidence="17 19">YB392</strain>
    </source>
</reference>
<dbReference type="GeneID" id="2909190"/>
<dbReference type="Gene3D" id="3.40.140.10">
    <property type="entry name" value="Cytidine Deaminase, domain 2"/>
    <property type="match status" value="1"/>
</dbReference>
<evidence type="ECO:0000256" key="3">
    <source>
        <dbReference type="ARBA" id="ARBA00022670"/>
    </source>
</evidence>
<evidence type="ECO:0000256" key="2">
    <source>
        <dbReference type="ARBA" id="ARBA00010981"/>
    </source>
</evidence>
<feature type="region of interest" description="Disordered" evidence="14">
    <location>
        <begin position="237"/>
        <end position="262"/>
    </location>
</feature>
<evidence type="ECO:0000313" key="19">
    <source>
        <dbReference type="Proteomes" id="UP000256601"/>
    </source>
</evidence>
<keyword evidence="4" id="KW-0646">Protease inhibitor</keyword>
<dbReference type="Proteomes" id="UP000182444">
    <property type="component" value="Chromosome 1C"/>
</dbReference>
<dbReference type="AlphaFoldDB" id="A0A1D8N941"/>
<evidence type="ECO:0000256" key="11">
    <source>
        <dbReference type="ARBA" id="ARBA00037208"/>
    </source>
</evidence>
<protein>
    <recommendedName>
        <fullName evidence="13">Regulator of free ubiquitin chains 1</fullName>
    </recommendedName>
</protein>
<dbReference type="VEuPathDB" id="FungiDB:YALI0_C00165g"/>
<evidence type="ECO:0000256" key="4">
    <source>
        <dbReference type="ARBA" id="ARBA00022690"/>
    </source>
</evidence>
<keyword evidence="6" id="KW-0479">Metal-binding</keyword>
<dbReference type="PANTHER" id="PTHR12947">
    <property type="entry name" value="AMSH-LIKE PROTEASE"/>
    <property type="match status" value="1"/>
</dbReference>
<dbReference type="OrthoDB" id="3640at2759"/>
<comment type="similarity">
    <text evidence="12">Belongs to the RFU1 family.</text>
</comment>
<evidence type="ECO:0000256" key="14">
    <source>
        <dbReference type="SAM" id="MobiDB-lite"/>
    </source>
</evidence>
<keyword evidence="3" id="KW-0645">Protease</keyword>
<dbReference type="EMBL" id="CP017555">
    <property type="protein sequence ID" value="AOW02129.1"/>
    <property type="molecule type" value="Genomic_DNA"/>
</dbReference>
<evidence type="ECO:0000313" key="17">
    <source>
        <dbReference type="EMBL" id="RDW25274.1"/>
    </source>
</evidence>
<comment type="cofactor">
    <cofactor evidence="1">
        <name>Zn(2+)</name>
        <dbReference type="ChEBI" id="CHEBI:29105"/>
    </cofactor>
</comment>
<accession>A0A1D8N941</accession>
<dbReference type="GO" id="GO:0061578">
    <property type="term" value="F:K63-linked deubiquitinase activity"/>
    <property type="evidence" value="ECO:0007669"/>
    <property type="project" value="InterPro"/>
</dbReference>
<dbReference type="eggNOG" id="KOG2880">
    <property type="taxonomic scope" value="Eukaryota"/>
</dbReference>
<evidence type="ECO:0000313" key="16">
    <source>
        <dbReference type="EMBL" id="AOW02129.1"/>
    </source>
</evidence>
<comment type="function">
    <text evidence="11">Inhibitor of the DOA4 deubiquitinase involved in the regulation of protein degradation by the proteasome and maintenance of a normal level of free ubiquitin.</text>
</comment>
<keyword evidence="9" id="KW-0862">Zinc</keyword>
<dbReference type="GO" id="GO:0016020">
    <property type="term" value="C:membrane"/>
    <property type="evidence" value="ECO:0007669"/>
    <property type="project" value="TreeGrafter"/>
</dbReference>
<keyword evidence="8" id="KW-0378">Hydrolase</keyword>
<dbReference type="GO" id="GO:0006508">
    <property type="term" value="P:proteolysis"/>
    <property type="evidence" value="ECO:0007669"/>
    <property type="project" value="UniProtKB-KW"/>
</dbReference>